<comment type="caution">
    <text evidence="1">The sequence shown here is derived from an EMBL/GenBank/DDBJ whole genome shotgun (WGS) entry which is preliminary data.</text>
</comment>
<dbReference type="Gene3D" id="1.10.1660.10">
    <property type="match status" value="1"/>
</dbReference>
<name>A0ABW5JM43_9FLAO</name>
<proteinExistence type="predicted"/>
<dbReference type="EMBL" id="JBHULK010000001">
    <property type="protein sequence ID" value="MFD2533841.1"/>
    <property type="molecule type" value="Genomic_DNA"/>
</dbReference>
<sequence>MDTQHLIPVKLICKRYNVPVSFINTLQEFQLIELIIEKDDFYIHTTQIKEVEKMMRLHYDLEINIEGVDAIYNLLKQVEHLKNEITILKNKLNRFEQ</sequence>
<dbReference type="Proteomes" id="UP001597441">
    <property type="component" value="Unassembled WGS sequence"/>
</dbReference>
<evidence type="ECO:0000313" key="2">
    <source>
        <dbReference type="Proteomes" id="UP001597441"/>
    </source>
</evidence>
<dbReference type="Pfam" id="PF13591">
    <property type="entry name" value="MerR_2"/>
    <property type="match status" value="1"/>
</dbReference>
<evidence type="ECO:0000313" key="1">
    <source>
        <dbReference type="EMBL" id="MFD2533841.1"/>
    </source>
</evidence>
<reference evidence="2" key="1">
    <citation type="journal article" date="2019" name="Int. J. Syst. Evol. Microbiol.">
        <title>The Global Catalogue of Microorganisms (GCM) 10K type strain sequencing project: providing services to taxonomists for standard genome sequencing and annotation.</title>
        <authorList>
            <consortium name="The Broad Institute Genomics Platform"/>
            <consortium name="The Broad Institute Genome Sequencing Center for Infectious Disease"/>
            <person name="Wu L."/>
            <person name="Ma J."/>
        </authorList>
    </citation>
    <scope>NUCLEOTIDE SEQUENCE [LARGE SCALE GENOMIC DNA]</scope>
    <source>
        <strain evidence="2">KCTC 42903</strain>
    </source>
</reference>
<keyword evidence="2" id="KW-1185">Reference proteome</keyword>
<protein>
    <submittedName>
        <fullName evidence="1">Chaperone modulator CbpM</fullName>
    </submittedName>
</protein>
<organism evidence="1 2">
    <name type="scientific">Gelatiniphilus marinus</name>
    <dbReference type="NCBI Taxonomy" id="1759464"/>
    <lineage>
        <taxon>Bacteria</taxon>
        <taxon>Pseudomonadati</taxon>
        <taxon>Bacteroidota</taxon>
        <taxon>Flavobacteriia</taxon>
        <taxon>Flavobacteriales</taxon>
        <taxon>Flavobacteriaceae</taxon>
        <taxon>Gelatiniphilus</taxon>
    </lineage>
</organism>
<dbReference type="RefSeq" id="WP_388013227.1">
    <property type="nucleotide sequence ID" value="NZ_JBHUDT010000001.1"/>
</dbReference>
<gene>
    <name evidence="1" type="ORF">ACFSQS_01895</name>
</gene>
<accession>A0ABW5JM43</accession>